<feature type="compositionally biased region" description="Acidic residues" evidence="2">
    <location>
        <begin position="144"/>
        <end position="160"/>
    </location>
</feature>
<feature type="compositionally biased region" description="Polar residues" evidence="2">
    <location>
        <begin position="696"/>
        <end position="711"/>
    </location>
</feature>
<gene>
    <name evidence="3" type="ORF">O0I10_001750</name>
</gene>
<feature type="region of interest" description="Disordered" evidence="2">
    <location>
        <begin position="315"/>
        <end position="445"/>
    </location>
</feature>
<evidence type="ECO:0000313" key="4">
    <source>
        <dbReference type="Proteomes" id="UP001234581"/>
    </source>
</evidence>
<feature type="compositionally biased region" description="Polar residues" evidence="2">
    <location>
        <begin position="166"/>
        <end position="175"/>
    </location>
</feature>
<feature type="compositionally biased region" description="Low complexity" evidence="2">
    <location>
        <begin position="430"/>
        <end position="445"/>
    </location>
</feature>
<feature type="compositionally biased region" description="Polar residues" evidence="2">
    <location>
        <begin position="22"/>
        <end position="73"/>
    </location>
</feature>
<dbReference type="GeneID" id="83209168"/>
<dbReference type="Proteomes" id="UP001234581">
    <property type="component" value="Unassembled WGS sequence"/>
</dbReference>
<feature type="region of interest" description="Disordered" evidence="2">
    <location>
        <begin position="1"/>
        <end position="216"/>
    </location>
</feature>
<keyword evidence="4" id="KW-1185">Reference proteome</keyword>
<evidence type="ECO:0000256" key="2">
    <source>
        <dbReference type="SAM" id="MobiDB-lite"/>
    </source>
</evidence>
<protein>
    <submittedName>
        <fullName evidence="3">Uncharacterized protein</fullName>
    </submittedName>
</protein>
<feature type="coiled-coil region" evidence="1">
    <location>
        <begin position="514"/>
        <end position="569"/>
    </location>
</feature>
<organism evidence="3 4">
    <name type="scientific">Lichtheimia ornata</name>
    <dbReference type="NCBI Taxonomy" id="688661"/>
    <lineage>
        <taxon>Eukaryota</taxon>
        <taxon>Fungi</taxon>
        <taxon>Fungi incertae sedis</taxon>
        <taxon>Mucoromycota</taxon>
        <taxon>Mucoromycotina</taxon>
        <taxon>Mucoromycetes</taxon>
        <taxon>Mucorales</taxon>
        <taxon>Lichtheimiaceae</taxon>
        <taxon>Lichtheimia</taxon>
    </lineage>
</organism>
<dbReference type="RefSeq" id="XP_058347699.1">
    <property type="nucleotide sequence ID" value="XM_058481842.1"/>
</dbReference>
<feature type="compositionally biased region" description="Basic residues" evidence="2">
    <location>
        <begin position="756"/>
        <end position="766"/>
    </location>
</feature>
<dbReference type="EMBL" id="JARTCD010000004">
    <property type="protein sequence ID" value="KAJ8662786.1"/>
    <property type="molecule type" value="Genomic_DNA"/>
</dbReference>
<feature type="region of interest" description="Disordered" evidence="2">
    <location>
        <begin position="676"/>
        <end position="724"/>
    </location>
</feature>
<feature type="compositionally biased region" description="Basic and acidic residues" evidence="2">
    <location>
        <begin position="118"/>
        <end position="140"/>
    </location>
</feature>
<feature type="region of interest" description="Disordered" evidence="2">
    <location>
        <begin position="754"/>
        <end position="786"/>
    </location>
</feature>
<name>A0AAD7VDH7_9FUNG</name>
<evidence type="ECO:0000256" key="1">
    <source>
        <dbReference type="SAM" id="Coils"/>
    </source>
</evidence>
<proteinExistence type="predicted"/>
<reference evidence="3 4" key="1">
    <citation type="submission" date="2023-03" db="EMBL/GenBank/DDBJ databases">
        <title>Genome sequence of Lichtheimia ornata CBS 291.66.</title>
        <authorList>
            <person name="Mohabir J.T."/>
            <person name="Shea T.P."/>
            <person name="Kurbessoian T."/>
            <person name="Berby B."/>
            <person name="Fontaine J."/>
            <person name="Livny J."/>
            <person name="Gnirke A."/>
            <person name="Stajich J.E."/>
            <person name="Cuomo C.A."/>
        </authorList>
    </citation>
    <scope>NUCLEOTIDE SEQUENCE [LARGE SCALE GENOMIC DNA]</scope>
    <source>
        <strain evidence="3">CBS 291.66</strain>
    </source>
</reference>
<dbReference type="AlphaFoldDB" id="A0AAD7VDH7"/>
<feature type="compositionally biased region" description="Polar residues" evidence="2">
    <location>
        <begin position="407"/>
        <end position="418"/>
    </location>
</feature>
<feature type="compositionally biased region" description="Basic and acidic residues" evidence="2">
    <location>
        <begin position="82"/>
        <end position="98"/>
    </location>
</feature>
<comment type="caution">
    <text evidence="3">The sequence shown here is derived from an EMBL/GenBank/DDBJ whole genome shotgun (WGS) entry which is preliminary data.</text>
</comment>
<feature type="compositionally biased region" description="Pro residues" evidence="2">
    <location>
        <begin position="420"/>
        <end position="429"/>
    </location>
</feature>
<accession>A0AAD7VDH7</accession>
<feature type="compositionally biased region" description="Basic residues" evidence="2">
    <location>
        <begin position="676"/>
        <end position="690"/>
    </location>
</feature>
<sequence>MTAALLSSFTPPPSFSSVVTTMSNDDTPTAANAPPTSRATKHQSLPSSSSSTIPKNYSMSLPESSSPIQQPLSNHGKVKKSSRSDKASSKEHFPETQSREIFSAYLEKVPPPLVNLPERGKSAIAPRHDQEGHNSQRDEPQGPSDDDDVDTDETDVEDDLFDKLQEMNNNNSSNEDPGMAQKRLATKMDPSSQQQGVPPPPSSATPKHHRAAPGTIALPPNSVFTFPSNDYFSPGAPFLAAGAPLTPHPHHGGGGGGGGMHTPAVAGARLARTPHPTTPHGYGLEPETPTISVRIAGSDVIQDVILSPMVERPPAAWMHHDGSSFPRENSQTRTSDEESLYGAHAFPLRPPPHLIRSRRTSRITSHPPSVHQDHYHASSSSSPMDRRRSSLNQQQQQQQEKEHEVKPQTSTSKSSGTSALPPPPPPPPQSSSDFNTTTTTNDQSQQRLLHSIDEIVESRLKESISEIVWRATESHREARRFYEDQKREILELGASILTRLDRQLVGGGGTTHQDTDEEDELDMLRKQRIELESEINAQQLKSIAQASELEALKEETAELRKQLDTLRKRITARDGKGPCVSAVDAELQTEPVMISKEGGGDGDDDDGRSPDWADVVNSEEIWEQKYHELECKYTALVQERPDLDKRISMLERENKRLLASTPPLTVIDQPTHTTLRRNHGAMDRQRKHRSMMAPPVSTSPTPSNHSRTTTTPRKHNDQQQQQQRQSYFMNEEGHLTFTTEINGRLSQYTVKLPTKDHHHHHHHHHYNNGGGTSRLNPNAPAWKAPA</sequence>
<keyword evidence="1" id="KW-0175">Coiled coil</keyword>
<evidence type="ECO:0000313" key="3">
    <source>
        <dbReference type="EMBL" id="KAJ8662786.1"/>
    </source>
</evidence>